<name>A0AAC9KEE2_9PROT</name>
<keyword evidence="7 18" id="KW-0808">Transferase</keyword>
<dbReference type="SMART" id="SM00387">
    <property type="entry name" value="HATPase_c"/>
    <property type="match status" value="1"/>
</dbReference>
<evidence type="ECO:0000256" key="14">
    <source>
        <dbReference type="ARBA" id="ARBA00023136"/>
    </source>
</evidence>
<keyword evidence="6" id="KW-0597">Phosphoprotein</keyword>
<evidence type="ECO:0000259" key="16">
    <source>
        <dbReference type="PROSITE" id="PS50109"/>
    </source>
</evidence>
<keyword evidence="11" id="KW-0067">ATP-binding</keyword>
<evidence type="ECO:0000313" key="18">
    <source>
        <dbReference type="EMBL" id="APH55567.1"/>
    </source>
</evidence>
<dbReference type="EMBL" id="CP018191">
    <property type="protein sequence ID" value="APH55567.1"/>
    <property type="molecule type" value="Genomic_DNA"/>
</dbReference>
<dbReference type="PANTHER" id="PTHR44936">
    <property type="entry name" value="SENSOR PROTEIN CREC"/>
    <property type="match status" value="1"/>
</dbReference>
<dbReference type="Gene3D" id="3.30.565.10">
    <property type="entry name" value="Histidine kinase-like ATPase, C-terminal domain"/>
    <property type="match status" value="1"/>
</dbReference>
<keyword evidence="8 15" id="KW-0812">Transmembrane</keyword>
<feature type="domain" description="Histidine kinase" evidence="16">
    <location>
        <begin position="275"/>
        <end position="471"/>
    </location>
</feature>
<evidence type="ECO:0000259" key="17">
    <source>
        <dbReference type="PROSITE" id="PS50885"/>
    </source>
</evidence>
<keyword evidence="12 15" id="KW-1133">Transmembrane helix</keyword>
<evidence type="ECO:0000256" key="10">
    <source>
        <dbReference type="ARBA" id="ARBA00022777"/>
    </source>
</evidence>
<dbReference type="Pfam" id="PF02518">
    <property type="entry name" value="HATPase_c"/>
    <property type="match status" value="1"/>
</dbReference>
<dbReference type="PRINTS" id="PR00344">
    <property type="entry name" value="BCTRLSENSOR"/>
</dbReference>
<keyword evidence="14 15" id="KW-0472">Membrane</keyword>
<evidence type="ECO:0000256" key="15">
    <source>
        <dbReference type="SAM" id="Phobius"/>
    </source>
</evidence>
<dbReference type="InterPro" id="IPR036097">
    <property type="entry name" value="HisK_dim/P_sf"/>
</dbReference>
<gene>
    <name evidence="18" type="ORF">GbCGDNIH9_2242</name>
</gene>
<dbReference type="InterPro" id="IPR003660">
    <property type="entry name" value="HAMP_dom"/>
</dbReference>
<keyword evidence="10" id="KW-0418">Kinase</keyword>
<keyword evidence="13" id="KW-0902">Two-component regulatory system</keyword>
<evidence type="ECO:0000256" key="4">
    <source>
        <dbReference type="ARBA" id="ARBA00022475"/>
    </source>
</evidence>
<keyword evidence="9" id="KW-0547">Nucleotide-binding</keyword>
<dbReference type="Gene3D" id="1.10.287.130">
    <property type="match status" value="1"/>
</dbReference>
<evidence type="ECO:0000256" key="2">
    <source>
        <dbReference type="ARBA" id="ARBA00004429"/>
    </source>
</evidence>
<keyword evidence="4" id="KW-1003">Cell membrane</keyword>
<comment type="subcellular location">
    <subcellularLocation>
        <location evidence="2">Cell inner membrane</location>
        <topology evidence="2">Multi-pass membrane protein</topology>
    </subcellularLocation>
</comment>
<comment type="catalytic activity">
    <reaction evidence="1">
        <text>ATP + protein L-histidine = ADP + protein N-phospho-L-histidine.</text>
        <dbReference type="EC" id="2.7.13.3"/>
    </reaction>
</comment>
<evidence type="ECO:0000256" key="13">
    <source>
        <dbReference type="ARBA" id="ARBA00023012"/>
    </source>
</evidence>
<evidence type="ECO:0000256" key="1">
    <source>
        <dbReference type="ARBA" id="ARBA00000085"/>
    </source>
</evidence>
<reference evidence="19" key="1">
    <citation type="submission" date="2016-11" db="EMBL/GenBank/DDBJ databases">
        <title>Comparative genomic and phenotypic analysis of Granulibacter bethesdensis clinical isolates from patients with chronic granulomatous disease.</title>
        <authorList>
            <person name="Zarember K.A."/>
            <person name="Porcella S.F."/>
            <person name="Chu J."/>
            <person name="Ding L."/>
            <person name="Dahlstrom E."/>
            <person name="Barbian K."/>
            <person name="Martens C."/>
            <person name="Sykora L."/>
            <person name="Kramer S."/>
            <person name="Pettinato A.M."/>
            <person name="Hong H."/>
            <person name="Wald G."/>
            <person name="Berg L.J."/>
            <person name="Rogge L.S."/>
            <person name="Greenberg D.E."/>
            <person name="Falcone E.L."/>
            <person name="Neves J.F."/>
            <person name="Simoes M.J."/>
            <person name="Casal M."/>
            <person name="Rodriguez-Lopez F.C."/>
            <person name="Zelazny A."/>
            <person name="Gallin J.I."/>
            <person name="Holland S.M."/>
        </authorList>
    </citation>
    <scope>NUCLEOTIDE SEQUENCE [LARGE SCALE GENOMIC DNA]</scope>
    <source>
        <strain evidence="19">NIH9.1</strain>
    </source>
</reference>
<organism evidence="18 19">
    <name type="scientific">Granulibacter bethesdensis</name>
    <dbReference type="NCBI Taxonomy" id="364410"/>
    <lineage>
        <taxon>Bacteria</taxon>
        <taxon>Pseudomonadati</taxon>
        <taxon>Pseudomonadota</taxon>
        <taxon>Alphaproteobacteria</taxon>
        <taxon>Acetobacterales</taxon>
        <taxon>Acetobacteraceae</taxon>
        <taxon>Granulibacter</taxon>
    </lineage>
</organism>
<evidence type="ECO:0000256" key="11">
    <source>
        <dbReference type="ARBA" id="ARBA00022840"/>
    </source>
</evidence>
<evidence type="ECO:0000256" key="3">
    <source>
        <dbReference type="ARBA" id="ARBA00012438"/>
    </source>
</evidence>
<evidence type="ECO:0000313" key="19">
    <source>
        <dbReference type="Proteomes" id="UP000182373"/>
    </source>
</evidence>
<evidence type="ECO:0000256" key="7">
    <source>
        <dbReference type="ARBA" id="ARBA00022679"/>
    </source>
</evidence>
<dbReference type="RefSeq" id="WP_253736038.1">
    <property type="nucleotide sequence ID" value="NZ_CP018191.1"/>
</dbReference>
<keyword evidence="5" id="KW-0997">Cell inner membrane</keyword>
<protein>
    <recommendedName>
        <fullName evidence="3">histidine kinase</fullName>
        <ecNumber evidence="3">2.7.13.3</ecNumber>
    </recommendedName>
</protein>
<dbReference type="GO" id="GO:0000155">
    <property type="term" value="F:phosphorelay sensor kinase activity"/>
    <property type="evidence" value="ECO:0007669"/>
    <property type="project" value="InterPro"/>
</dbReference>
<dbReference type="CDD" id="cd00082">
    <property type="entry name" value="HisKA"/>
    <property type="match status" value="1"/>
</dbReference>
<dbReference type="InterPro" id="IPR036890">
    <property type="entry name" value="HATPase_C_sf"/>
</dbReference>
<dbReference type="Gene3D" id="6.10.340.10">
    <property type="match status" value="1"/>
</dbReference>
<dbReference type="GO" id="GO:0005886">
    <property type="term" value="C:plasma membrane"/>
    <property type="evidence" value="ECO:0007669"/>
    <property type="project" value="UniProtKB-SubCell"/>
</dbReference>
<dbReference type="SUPFAM" id="SSF47384">
    <property type="entry name" value="Homodimeric domain of signal transducing histidine kinase"/>
    <property type="match status" value="1"/>
</dbReference>
<dbReference type="PANTHER" id="PTHR44936:SF5">
    <property type="entry name" value="SENSOR HISTIDINE KINASE ENVZ"/>
    <property type="match status" value="1"/>
</dbReference>
<dbReference type="SUPFAM" id="SSF55874">
    <property type="entry name" value="ATPase domain of HSP90 chaperone/DNA topoisomerase II/histidine kinase"/>
    <property type="match status" value="1"/>
</dbReference>
<dbReference type="Pfam" id="PF00672">
    <property type="entry name" value="HAMP"/>
    <property type="match status" value="1"/>
</dbReference>
<dbReference type="CDD" id="cd06225">
    <property type="entry name" value="HAMP"/>
    <property type="match status" value="1"/>
</dbReference>
<dbReference type="PROSITE" id="PS50885">
    <property type="entry name" value="HAMP"/>
    <property type="match status" value="1"/>
</dbReference>
<sequence>MSGPQDHISDPALPEAQDTSHRFQLVGRMQRAGLRRVIKKFLPRSLLGRSLLIILLPLVLVQAISLKIFYGSHLDVISRRLSSSVAGEIAYTIDLLRRFPDTADQDWILRHAWGQFAIMATIRPGATLSPREPHNILGPMDDDLRAALEEMVKLPFTMDWISDTQSVLIHVQLPQGVLDVKAPRKRLYTATIYLFLFWTVGSALLLFAVAALFMRNQVRAIRRLAGAAEAFGMGRDRGPIKPEGAIEVRRAATAFNRMQERIRRFITQRTEMLAGVSHDLRTPLTRLRLAVAMLPTVPPEELPEESRAMIADLEDMERMIKAYLAFARGEGTEQTQPSDLVRLVQGVVNGARRAGADITLSAPPELMLPLRPDACRRAVANLVDNACRHGKRVVVSINAWSRAVHVTVDDDGPGLAQEWREAAFRPFQSGSAGGTGLGLAISRDIIRSHGGDITLEDSPLGGLRARIMLPV</sequence>
<dbReference type="InterPro" id="IPR004358">
    <property type="entry name" value="Sig_transdc_His_kin-like_C"/>
</dbReference>
<evidence type="ECO:0000256" key="9">
    <source>
        <dbReference type="ARBA" id="ARBA00022741"/>
    </source>
</evidence>
<evidence type="ECO:0000256" key="12">
    <source>
        <dbReference type="ARBA" id="ARBA00022989"/>
    </source>
</evidence>
<dbReference type="CDD" id="cd00075">
    <property type="entry name" value="HATPase"/>
    <property type="match status" value="1"/>
</dbReference>
<dbReference type="PROSITE" id="PS50109">
    <property type="entry name" value="HIS_KIN"/>
    <property type="match status" value="1"/>
</dbReference>
<feature type="transmembrane region" description="Helical" evidence="15">
    <location>
        <begin position="46"/>
        <end position="70"/>
    </location>
</feature>
<accession>A0AAC9KEE2</accession>
<dbReference type="InterPro" id="IPR003594">
    <property type="entry name" value="HATPase_dom"/>
</dbReference>
<dbReference type="InterPro" id="IPR005467">
    <property type="entry name" value="His_kinase_dom"/>
</dbReference>
<dbReference type="InterPro" id="IPR003661">
    <property type="entry name" value="HisK_dim/P_dom"/>
</dbReference>
<evidence type="ECO:0000256" key="8">
    <source>
        <dbReference type="ARBA" id="ARBA00022692"/>
    </source>
</evidence>
<dbReference type="InterPro" id="IPR050980">
    <property type="entry name" value="2C_sensor_his_kinase"/>
</dbReference>
<dbReference type="Proteomes" id="UP000182373">
    <property type="component" value="Chromosome"/>
</dbReference>
<dbReference type="GO" id="GO:0005524">
    <property type="term" value="F:ATP binding"/>
    <property type="evidence" value="ECO:0007669"/>
    <property type="project" value="UniProtKB-KW"/>
</dbReference>
<dbReference type="AlphaFoldDB" id="A0AAC9KEE2"/>
<dbReference type="EC" id="2.7.13.3" evidence="3"/>
<feature type="transmembrane region" description="Helical" evidence="15">
    <location>
        <begin position="192"/>
        <end position="214"/>
    </location>
</feature>
<dbReference type="Pfam" id="PF00512">
    <property type="entry name" value="HisKA"/>
    <property type="match status" value="1"/>
</dbReference>
<evidence type="ECO:0000256" key="5">
    <source>
        <dbReference type="ARBA" id="ARBA00022519"/>
    </source>
</evidence>
<feature type="domain" description="HAMP" evidence="17">
    <location>
        <begin position="215"/>
        <end position="267"/>
    </location>
</feature>
<evidence type="ECO:0000256" key="6">
    <source>
        <dbReference type="ARBA" id="ARBA00022553"/>
    </source>
</evidence>
<dbReference type="SMART" id="SM00304">
    <property type="entry name" value="HAMP"/>
    <property type="match status" value="1"/>
</dbReference>
<proteinExistence type="predicted"/>
<dbReference type="SMART" id="SM00388">
    <property type="entry name" value="HisKA"/>
    <property type="match status" value="1"/>
</dbReference>